<keyword evidence="2" id="KW-1185">Reference proteome</keyword>
<name>A0A8J4V6X6_9ROSI</name>
<evidence type="ECO:0000313" key="1">
    <source>
        <dbReference type="EMBL" id="KAF3950878.1"/>
    </source>
</evidence>
<dbReference type="AlphaFoldDB" id="A0A8J4V6X6"/>
<organism evidence="1 2">
    <name type="scientific">Castanea mollissima</name>
    <name type="common">Chinese chestnut</name>
    <dbReference type="NCBI Taxonomy" id="60419"/>
    <lineage>
        <taxon>Eukaryota</taxon>
        <taxon>Viridiplantae</taxon>
        <taxon>Streptophyta</taxon>
        <taxon>Embryophyta</taxon>
        <taxon>Tracheophyta</taxon>
        <taxon>Spermatophyta</taxon>
        <taxon>Magnoliopsida</taxon>
        <taxon>eudicotyledons</taxon>
        <taxon>Gunneridae</taxon>
        <taxon>Pentapetalae</taxon>
        <taxon>rosids</taxon>
        <taxon>fabids</taxon>
        <taxon>Fagales</taxon>
        <taxon>Fagaceae</taxon>
        <taxon>Castanea</taxon>
    </lineage>
</organism>
<proteinExistence type="predicted"/>
<sequence length="115" mass="13048">MWRVALSQVGEIVGWPVINRPLSQVIRSIVRRSILYHYEDIDKVLKRNKGTGAVQAIDISDINPSYQPLLVNTKLPSNASFGWRCIMEARKVAQLSYCWKIVMEDRLTSGKIGSC</sequence>
<comment type="caution">
    <text evidence="1">The sequence shown here is derived from an EMBL/GenBank/DDBJ whole genome shotgun (WGS) entry which is preliminary data.</text>
</comment>
<gene>
    <name evidence="1" type="ORF">CMV_023420</name>
</gene>
<dbReference type="Proteomes" id="UP000737018">
    <property type="component" value="Unassembled WGS sequence"/>
</dbReference>
<reference evidence="1" key="1">
    <citation type="submission" date="2020-03" db="EMBL/GenBank/DDBJ databases">
        <title>Castanea mollissima Vanexum genome sequencing.</title>
        <authorList>
            <person name="Staton M."/>
        </authorList>
    </citation>
    <scope>NUCLEOTIDE SEQUENCE</scope>
    <source>
        <tissue evidence="1">Leaf</tissue>
    </source>
</reference>
<accession>A0A8J4V6X6</accession>
<protein>
    <submittedName>
        <fullName evidence="1">Uncharacterized protein</fullName>
    </submittedName>
</protein>
<dbReference type="EMBL" id="JRKL02005230">
    <property type="protein sequence ID" value="KAF3950878.1"/>
    <property type="molecule type" value="Genomic_DNA"/>
</dbReference>
<evidence type="ECO:0000313" key="2">
    <source>
        <dbReference type="Proteomes" id="UP000737018"/>
    </source>
</evidence>